<dbReference type="InterPro" id="IPR001374">
    <property type="entry name" value="R3H_dom"/>
</dbReference>
<dbReference type="InterPro" id="IPR001841">
    <property type="entry name" value="Znf_RING"/>
</dbReference>
<evidence type="ECO:0000256" key="11">
    <source>
        <dbReference type="SAM" id="MobiDB-lite"/>
    </source>
</evidence>
<evidence type="ECO:0000259" key="12">
    <source>
        <dbReference type="PROSITE" id="PS50016"/>
    </source>
</evidence>
<dbReference type="SUPFAM" id="SSF82708">
    <property type="entry name" value="R3H domain"/>
    <property type="match status" value="1"/>
</dbReference>
<dbReference type="PANTHER" id="PTHR12360">
    <property type="entry name" value="NUCLEAR TRANSCRIPTION FACTOR, X-BOX BINDING 1 NFX1"/>
    <property type="match status" value="1"/>
</dbReference>
<evidence type="ECO:0000256" key="7">
    <source>
        <dbReference type="ARBA" id="ARBA00023015"/>
    </source>
</evidence>
<reference evidence="15" key="1">
    <citation type="submission" date="2021-12" db="EMBL/GenBank/DDBJ databases">
        <authorList>
            <person name="King R."/>
        </authorList>
    </citation>
    <scope>NUCLEOTIDE SEQUENCE</scope>
</reference>
<feature type="region of interest" description="Disordered" evidence="11">
    <location>
        <begin position="381"/>
        <end position="406"/>
    </location>
</feature>
<evidence type="ECO:0000256" key="5">
    <source>
        <dbReference type="ARBA" id="ARBA00022771"/>
    </source>
</evidence>
<feature type="compositionally biased region" description="Basic and acidic residues" evidence="11">
    <location>
        <begin position="11"/>
        <end position="36"/>
    </location>
</feature>
<dbReference type="SMART" id="SM00393">
    <property type="entry name" value="R3H"/>
    <property type="match status" value="1"/>
</dbReference>
<evidence type="ECO:0000256" key="10">
    <source>
        <dbReference type="PROSITE-ProRule" id="PRU00175"/>
    </source>
</evidence>
<dbReference type="GO" id="GO:0000977">
    <property type="term" value="F:RNA polymerase II transcription regulatory region sequence-specific DNA binding"/>
    <property type="evidence" value="ECO:0007669"/>
    <property type="project" value="TreeGrafter"/>
</dbReference>
<dbReference type="CDD" id="cd02643">
    <property type="entry name" value="R3H_NF-X1"/>
    <property type="match status" value="1"/>
</dbReference>
<dbReference type="SUPFAM" id="SSF57850">
    <property type="entry name" value="RING/U-box"/>
    <property type="match status" value="1"/>
</dbReference>
<keyword evidence="9" id="KW-0539">Nucleus</keyword>
<evidence type="ECO:0000256" key="2">
    <source>
        <dbReference type="ARBA" id="ARBA00007269"/>
    </source>
</evidence>
<evidence type="ECO:0000313" key="16">
    <source>
        <dbReference type="Proteomes" id="UP001152759"/>
    </source>
</evidence>
<keyword evidence="8" id="KW-0804">Transcription</keyword>
<feature type="domain" description="RING-type" evidence="13">
    <location>
        <begin position="441"/>
        <end position="488"/>
    </location>
</feature>
<accession>A0A9P0F1T4</accession>
<dbReference type="PANTHER" id="PTHR12360:SF12">
    <property type="entry name" value="TRANSCRIPTIONAL REPRESSOR NF-X1"/>
    <property type="match status" value="1"/>
</dbReference>
<feature type="region of interest" description="Disordered" evidence="11">
    <location>
        <begin position="62"/>
        <end position="140"/>
    </location>
</feature>
<dbReference type="PROSITE" id="PS50089">
    <property type="entry name" value="ZF_RING_2"/>
    <property type="match status" value="1"/>
</dbReference>
<dbReference type="Pfam" id="PF01424">
    <property type="entry name" value="R3H"/>
    <property type="match status" value="1"/>
</dbReference>
<evidence type="ECO:0000256" key="9">
    <source>
        <dbReference type="ARBA" id="ARBA00023242"/>
    </source>
</evidence>
<dbReference type="GO" id="GO:0000981">
    <property type="term" value="F:DNA-binding transcription factor activity, RNA polymerase II-specific"/>
    <property type="evidence" value="ECO:0007669"/>
    <property type="project" value="TreeGrafter"/>
</dbReference>
<keyword evidence="6" id="KW-0862">Zinc</keyword>
<dbReference type="InterPro" id="IPR000967">
    <property type="entry name" value="Znf_NFX1"/>
</dbReference>
<dbReference type="Proteomes" id="UP001152759">
    <property type="component" value="Chromosome 2"/>
</dbReference>
<feature type="domain" description="PHD-type" evidence="12">
    <location>
        <begin position="438"/>
        <end position="490"/>
    </location>
</feature>
<evidence type="ECO:0000259" key="13">
    <source>
        <dbReference type="PROSITE" id="PS50089"/>
    </source>
</evidence>
<comment type="similarity">
    <text evidence="2">Belongs to the NFX1 family.</text>
</comment>
<dbReference type="Gene3D" id="3.30.1370.50">
    <property type="entry name" value="R3H-like domain"/>
    <property type="match status" value="1"/>
</dbReference>
<protein>
    <recommendedName>
        <fullName evidence="17">Protein shuttle craft</fullName>
    </recommendedName>
</protein>
<evidence type="ECO:0008006" key="17">
    <source>
        <dbReference type="Google" id="ProtNLM"/>
    </source>
</evidence>
<evidence type="ECO:0000256" key="6">
    <source>
        <dbReference type="ARBA" id="ARBA00022833"/>
    </source>
</evidence>
<evidence type="ECO:0000313" key="15">
    <source>
        <dbReference type="EMBL" id="CAH0384765.1"/>
    </source>
</evidence>
<feature type="region of interest" description="Disordered" evidence="11">
    <location>
        <begin position="322"/>
        <end position="348"/>
    </location>
</feature>
<keyword evidence="16" id="KW-1185">Reference proteome</keyword>
<feature type="region of interest" description="Disordered" evidence="11">
    <location>
        <begin position="172"/>
        <end position="229"/>
    </location>
</feature>
<sequence length="1227" mass="138772">MPTEPNWSWRGRRDDLPGSKDHNSTQEGSDQYHDSDMQSSGPRSVPHKRQFFQNDSFSFCADLDRGDSHSNPRIDPRNRSQMMRRNPLNQQNPTKIYLPGNHINSRHSGRKNRTTHDQSHSHSSVSSNNHSEYPDSRVGNFNANESMLKLSKSRHNHESKNLRYNAFRDPYTTRHKFPKDSSSFKEHGRSPHRCCIPGELQSDEGSSHFNSKETRHASQLSESNYSRESASSSKVDSFNLKYIRSNLHRGGSCASKWRDSKGNTSRSSEFRYYLYSEEAYNSESRYIFRENPRNSNGWRPKIQDDELHYREYLNDNACDQFNNGNQSDIQRNKSKFTSGSSRSLRLNSHTGRLNCSKSRLNSRKNQLDLVKSNLNPTAEAFQPKESRSETLIQSYPPNNPGKEKSFPQKFQTKKALICDNQDDISRRSRLTEQLNRGTLECLVCTDYVLQADRVWNCIACYNTFHLKCIIKWSDSSKSDAGWRCPACQNVTAKIPQDYMCFCGKAKLSSGWNRVDNAHSCGEICGRTQKVEPFYKPCIHSCTLLCHAGPCPACIVMVSRECGCGRTSQSVQCNSKLVITCDSLCSKPLNCLKHFCQQPCHFGECLPCNEKFEEACHCGKEIKTVICGTVPLNDARFNCGKLCNRMLRCETHKCKKVCHEGECELCKFLPDKAKTCWCGKTSLTLDQLCSRQSCADPLPTCDAICGKIFSCGPPLKHHSCQEKCHENSCPMCVLKTSVKCCCGSMSKEINCSQLKTKAAKFQCTKRCTKKRTCGRHKCNKNCCIDTEHICPSICNRRLTCGLHVCEMLCHPGNCLPCSNISFEELSCHCGQTVSLPPIPCGARPPKCNGPCLREHECKHEQTHNCHSGTTCPPCPALTTRKCFGGHETRNTIPCHIKEFSCGLPCNKPLPCKTHKCIQPCHKDPCSKKGKSCSQPCPKPRALCRHLCGKACHSGPCPVRPCKELVKVSCQCGHRTSSVACFENNAEYEKIISAEAVRKSSNLHFGGVAMELSNLTYGVDAKTLTIKKLECNGECELLERNRKLALGLQIRNPDLSAKLVPRYSDFMMQWAKRDILFCQCVHEKLVDLVHLAKQSKQKSRSFSFEVMNRAKRQFVHEYCEHFGVESVSYDAEPKRNVVATASRDTSWLPSYSLMEVIQRQNGERKIHVPVQNSTKSNSTATRKNEMPVMQPSAPVDQLSCWTLLTKPQPTECASTSRKFKKPDYFSDNF</sequence>
<dbReference type="InterPro" id="IPR034076">
    <property type="entry name" value="R3H_NF-X1"/>
</dbReference>
<feature type="compositionally biased region" description="Basic and acidic residues" evidence="11">
    <location>
        <begin position="178"/>
        <end position="189"/>
    </location>
</feature>
<feature type="domain" description="R3H" evidence="14">
    <location>
        <begin position="1076"/>
        <end position="1141"/>
    </location>
</feature>
<evidence type="ECO:0000256" key="4">
    <source>
        <dbReference type="ARBA" id="ARBA00022737"/>
    </source>
</evidence>
<gene>
    <name evidence="15" type="ORF">BEMITA_LOCUS4060</name>
</gene>
<dbReference type="PROSITE" id="PS50016">
    <property type="entry name" value="ZF_PHD_2"/>
    <property type="match status" value="1"/>
</dbReference>
<proteinExistence type="inferred from homology"/>
<evidence type="ECO:0000256" key="1">
    <source>
        <dbReference type="ARBA" id="ARBA00004123"/>
    </source>
</evidence>
<dbReference type="InterPro" id="IPR034078">
    <property type="entry name" value="NFX1_fam"/>
</dbReference>
<dbReference type="AlphaFoldDB" id="A0A9P0F1T4"/>
<keyword evidence="4" id="KW-0677">Repeat</keyword>
<evidence type="ECO:0000256" key="8">
    <source>
        <dbReference type="ARBA" id="ARBA00023163"/>
    </source>
</evidence>
<name>A0A9P0F1T4_BEMTA</name>
<dbReference type="InterPro" id="IPR019787">
    <property type="entry name" value="Znf_PHD-finger"/>
</dbReference>
<dbReference type="EMBL" id="OU963863">
    <property type="protein sequence ID" value="CAH0384765.1"/>
    <property type="molecule type" value="Genomic_DNA"/>
</dbReference>
<feature type="compositionally biased region" description="Basic residues" evidence="11">
    <location>
        <begin position="104"/>
        <end position="113"/>
    </location>
</feature>
<dbReference type="InterPro" id="IPR036867">
    <property type="entry name" value="R3H_dom_sf"/>
</dbReference>
<dbReference type="GO" id="GO:0008270">
    <property type="term" value="F:zinc ion binding"/>
    <property type="evidence" value="ECO:0007669"/>
    <property type="project" value="UniProtKB-KW"/>
</dbReference>
<comment type="subcellular location">
    <subcellularLocation>
        <location evidence="1">Nucleus</location>
    </subcellularLocation>
</comment>
<dbReference type="GO" id="GO:0005634">
    <property type="term" value="C:nucleus"/>
    <property type="evidence" value="ECO:0007669"/>
    <property type="project" value="UniProtKB-SubCell"/>
</dbReference>
<dbReference type="GO" id="GO:0000122">
    <property type="term" value="P:negative regulation of transcription by RNA polymerase II"/>
    <property type="evidence" value="ECO:0007669"/>
    <property type="project" value="TreeGrafter"/>
</dbReference>
<organism evidence="15 16">
    <name type="scientific">Bemisia tabaci</name>
    <name type="common">Sweetpotato whitefly</name>
    <name type="synonym">Aleurodes tabaci</name>
    <dbReference type="NCBI Taxonomy" id="7038"/>
    <lineage>
        <taxon>Eukaryota</taxon>
        <taxon>Metazoa</taxon>
        <taxon>Ecdysozoa</taxon>
        <taxon>Arthropoda</taxon>
        <taxon>Hexapoda</taxon>
        <taxon>Insecta</taxon>
        <taxon>Pterygota</taxon>
        <taxon>Neoptera</taxon>
        <taxon>Paraneoptera</taxon>
        <taxon>Hemiptera</taxon>
        <taxon>Sternorrhyncha</taxon>
        <taxon>Aleyrodoidea</taxon>
        <taxon>Aleyrodidae</taxon>
        <taxon>Aleyrodinae</taxon>
        <taxon>Bemisia</taxon>
    </lineage>
</organism>
<evidence type="ECO:0000259" key="14">
    <source>
        <dbReference type="PROSITE" id="PS51061"/>
    </source>
</evidence>
<feature type="compositionally biased region" description="Basic and acidic residues" evidence="11">
    <location>
        <begin position="62"/>
        <end position="78"/>
    </location>
</feature>
<keyword evidence="3" id="KW-0479">Metal-binding</keyword>
<keyword evidence="5 10" id="KW-0863">Zinc-finger</keyword>
<feature type="compositionally biased region" description="Polar residues" evidence="11">
    <location>
        <begin position="79"/>
        <end position="94"/>
    </location>
</feature>
<evidence type="ECO:0000256" key="3">
    <source>
        <dbReference type="ARBA" id="ARBA00022723"/>
    </source>
</evidence>
<dbReference type="CDD" id="cd06008">
    <property type="entry name" value="NF-X1-zinc-finger"/>
    <property type="match status" value="6"/>
</dbReference>
<dbReference type="SMART" id="SM00438">
    <property type="entry name" value="ZnF_NFX"/>
    <property type="match status" value="9"/>
</dbReference>
<dbReference type="Pfam" id="PF01422">
    <property type="entry name" value="zf-NF-X1"/>
    <property type="match status" value="8"/>
</dbReference>
<dbReference type="PROSITE" id="PS51061">
    <property type="entry name" value="R3H"/>
    <property type="match status" value="1"/>
</dbReference>
<keyword evidence="7" id="KW-0805">Transcription regulation</keyword>
<feature type="region of interest" description="Disordered" evidence="11">
    <location>
        <begin position="1"/>
        <end position="48"/>
    </location>
</feature>
<feature type="compositionally biased region" description="Low complexity" evidence="11">
    <location>
        <begin position="121"/>
        <end position="131"/>
    </location>
</feature>